<keyword evidence="3" id="KW-1185">Reference proteome</keyword>
<dbReference type="Proteomes" id="UP000283003">
    <property type="component" value="Unassembled WGS sequence"/>
</dbReference>
<keyword evidence="2" id="KW-0378">Hydrolase</keyword>
<gene>
    <name evidence="2" type="ORF">EKN06_14815</name>
</gene>
<evidence type="ECO:0000259" key="1">
    <source>
        <dbReference type="SMART" id="SM00986"/>
    </source>
</evidence>
<dbReference type="SMART" id="SM00986">
    <property type="entry name" value="UDG"/>
    <property type="match status" value="1"/>
</dbReference>
<dbReference type="Pfam" id="PF03167">
    <property type="entry name" value="UDG"/>
    <property type="match status" value="1"/>
</dbReference>
<dbReference type="CDD" id="cd10032">
    <property type="entry name" value="UDG-F6_HDG"/>
    <property type="match status" value="1"/>
</dbReference>
<evidence type="ECO:0000313" key="3">
    <source>
        <dbReference type="Proteomes" id="UP000283003"/>
    </source>
</evidence>
<dbReference type="InterPro" id="IPR036895">
    <property type="entry name" value="Uracil-DNA_glycosylase-like_sf"/>
</dbReference>
<dbReference type="EMBL" id="RXOL01000011">
    <property type="protein sequence ID" value="RVQ64900.1"/>
    <property type="molecule type" value="Genomic_DNA"/>
</dbReference>
<organism evidence="2 3">
    <name type="scientific">Croceicoccus ponticola</name>
    <dbReference type="NCBI Taxonomy" id="2217664"/>
    <lineage>
        <taxon>Bacteria</taxon>
        <taxon>Pseudomonadati</taxon>
        <taxon>Pseudomonadota</taxon>
        <taxon>Alphaproteobacteria</taxon>
        <taxon>Sphingomonadales</taxon>
        <taxon>Erythrobacteraceae</taxon>
        <taxon>Croceicoccus</taxon>
    </lineage>
</organism>
<accession>A0A437GW47</accession>
<dbReference type="SMART" id="SM00987">
    <property type="entry name" value="UreE_C"/>
    <property type="match status" value="1"/>
</dbReference>
<dbReference type="AlphaFoldDB" id="A0A437GW47"/>
<dbReference type="NCBIfam" id="TIGR04274">
    <property type="entry name" value="hypoxanDNAglyco"/>
    <property type="match status" value="1"/>
</dbReference>
<sequence length="168" mass="18418">MTFKRSFAPVVDRHTRILILGSLPGDASLRAGRYYAHPRNQFWQLTGSAIGCDLAAIDYDERLATLLQHGVGLWDVVQSGKREGSLDAALREVEHNDLAEMVQKAPELVAIGFNGATSARIGRQILAPSPHLTLIDLPSSSPAYAAMPLAEKTRSWLALRPFLDQRMG</sequence>
<name>A0A437GW47_9SPHN</name>
<dbReference type="GO" id="GO:0033958">
    <property type="term" value="F:DNA-deoxyinosine glycosylase activity"/>
    <property type="evidence" value="ECO:0007669"/>
    <property type="project" value="UniProtKB-EC"/>
</dbReference>
<dbReference type="SUPFAM" id="SSF52141">
    <property type="entry name" value="Uracil-DNA glycosylase-like"/>
    <property type="match status" value="1"/>
</dbReference>
<evidence type="ECO:0000313" key="2">
    <source>
        <dbReference type="EMBL" id="RVQ64900.1"/>
    </source>
</evidence>
<dbReference type="InterPro" id="IPR005122">
    <property type="entry name" value="Uracil-DNA_glycosylase-like"/>
</dbReference>
<feature type="domain" description="Uracil-DNA glycosylase-like" evidence="1">
    <location>
        <begin position="8"/>
        <end position="160"/>
    </location>
</feature>
<comment type="caution">
    <text evidence="2">The sequence shown here is derived from an EMBL/GenBank/DDBJ whole genome shotgun (WGS) entry which is preliminary data.</text>
</comment>
<proteinExistence type="predicted"/>
<dbReference type="EC" id="3.2.2.15" evidence="2"/>
<keyword evidence="2" id="KW-0326">Glycosidase</keyword>
<dbReference type="InterPro" id="IPR026353">
    <property type="entry name" value="Hypoxan-DNA_Glyclase"/>
</dbReference>
<dbReference type="OrthoDB" id="9799921at2"/>
<dbReference type="Gene3D" id="3.40.470.10">
    <property type="entry name" value="Uracil-DNA glycosylase-like domain"/>
    <property type="match status" value="1"/>
</dbReference>
<reference evidence="2 3" key="1">
    <citation type="submission" date="2018-12" db="EMBL/GenBank/DDBJ databases">
        <title>Croceicoccus ponticola sp. nov., a lipolytic bacterium isolated from seawater.</title>
        <authorList>
            <person name="Yoon J.-H."/>
        </authorList>
    </citation>
    <scope>NUCLEOTIDE SEQUENCE [LARGE SCALE GENOMIC DNA]</scope>
    <source>
        <strain evidence="2 3">GM-16</strain>
    </source>
</reference>
<protein>
    <submittedName>
        <fullName evidence="2">DNA-deoxyinosine glycosylase</fullName>
        <ecNumber evidence="2">3.2.2.15</ecNumber>
    </submittedName>
</protein>